<evidence type="ECO:0000256" key="1">
    <source>
        <dbReference type="PROSITE-ProRule" id="PRU00047"/>
    </source>
</evidence>
<reference evidence="4" key="1">
    <citation type="submission" date="2016-04" db="EMBL/GenBank/DDBJ databases">
        <title>Cephalotus genome sequencing.</title>
        <authorList>
            <person name="Fukushima K."/>
            <person name="Hasebe M."/>
            <person name="Fang X."/>
        </authorList>
    </citation>
    <scope>NUCLEOTIDE SEQUENCE [LARGE SCALE GENOMIC DNA]</scope>
    <source>
        <strain evidence="4">cv. St1</strain>
    </source>
</reference>
<organism evidence="3 4">
    <name type="scientific">Cephalotus follicularis</name>
    <name type="common">Albany pitcher plant</name>
    <dbReference type="NCBI Taxonomy" id="3775"/>
    <lineage>
        <taxon>Eukaryota</taxon>
        <taxon>Viridiplantae</taxon>
        <taxon>Streptophyta</taxon>
        <taxon>Embryophyta</taxon>
        <taxon>Tracheophyta</taxon>
        <taxon>Spermatophyta</taxon>
        <taxon>Magnoliopsida</taxon>
        <taxon>eudicotyledons</taxon>
        <taxon>Gunneridae</taxon>
        <taxon>Pentapetalae</taxon>
        <taxon>rosids</taxon>
        <taxon>fabids</taxon>
        <taxon>Oxalidales</taxon>
        <taxon>Cephalotaceae</taxon>
        <taxon>Cephalotus</taxon>
    </lineage>
</organism>
<dbReference type="SUPFAM" id="SSF57756">
    <property type="entry name" value="Retrovirus zinc finger-like domains"/>
    <property type="match status" value="1"/>
</dbReference>
<evidence type="ECO:0000259" key="2">
    <source>
        <dbReference type="PROSITE" id="PS50158"/>
    </source>
</evidence>
<dbReference type="GO" id="GO:0003676">
    <property type="term" value="F:nucleic acid binding"/>
    <property type="evidence" value="ECO:0007669"/>
    <property type="project" value="InterPro"/>
</dbReference>
<sequence>KRCYKCQGLGHFAVDCPNQSIITLVVEESEPKFDESDEKQSELSENGEIIYAGQGESLVLHRILNVAVSDEDQWLRNNIFHTKCTSKGKTCNVIIDGGSCKNVVSETMVEKLGLKTEKHPRPYKLLRFRKGNEVKVDKRCLVQFSIGQKYHDELWCDVVPMGARHMLLGRPGQYDRRTKHDGFKNTYTFKKDRVTIILGSTDTKKILRRWTIAYCPNRPLRKQWKNHVWPLH</sequence>
<dbReference type="InterPro" id="IPR021109">
    <property type="entry name" value="Peptidase_aspartic_dom_sf"/>
</dbReference>
<dbReference type="InParanoid" id="A0A1Q3AVE2"/>
<dbReference type="SMART" id="SM00343">
    <property type="entry name" value="ZnF_C2HC"/>
    <property type="match status" value="1"/>
</dbReference>
<protein>
    <submittedName>
        <fullName evidence="3">Zf-CCHC domain-containing protein/Asp_protease_2 domain-containing protein</fullName>
    </submittedName>
</protein>
<feature type="non-terminal residue" evidence="3">
    <location>
        <position position="1"/>
    </location>
</feature>
<dbReference type="CDD" id="cd00303">
    <property type="entry name" value="retropepsin_like"/>
    <property type="match status" value="1"/>
</dbReference>
<dbReference type="InterPro" id="IPR001878">
    <property type="entry name" value="Znf_CCHC"/>
</dbReference>
<accession>A0A1Q3AVE2</accession>
<dbReference type="Gene3D" id="4.10.60.10">
    <property type="entry name" value="Zinc finger, CCHC-type"/>
    <property type="match status" value="1"/>
</dbReference>
<keyword evidence="1" id="KW-0862">Zinc</keyword>
<proteinExistence type="predicted"/>
<dbReference type="PROSITE" id="PS50158">
    <property type="entry name" value="ZF_CCHC"/>
    <property type="match status" value="1"/>
</dbReference>
<dbReference type="PANTHER" id="PTHR35046">
    <property type="entry name" value="ZINC KNUCKLE (CCHC-TYPE) FAMILY PROTEIN"/>
    <property type="match status" value="1"/>
</dbReference>
<evidence type="ECO:0000313" key="3">
    <source>
        <dbReference type="EMBL" id="GAV59614.1"/>
    </source>
</evidence>
<dbReference type="Pfam" id="PF00098">
    <property type="entry name" value="zf-CCHC"/>
    <property type="match status" value="1"/>
</dbReference>
<name>A0A1Q3AVE2_CEPFO</name>
<dbReference type="Gene3D" id="2.40.70.10">
    <property type="entry name" value="Acid Proteases"/>
    <property type="match status" value="1"/>
</dbReference>
<keyword evidence="1" id="KW-0479">Metal-binding</keyword>
<keyword evidence="4" id="KW-1185">Reference proteome</keyword>
<dbReference type="GO" id="GO:0008270">
    <property type="term" value="F:zinc ion binding"/>
    <property type="evidence" value="ECO:0007669"/>
    <property type="project" value="UniProtKB-KW"/>
</dbReference>
<keyword evidence="3" id="KW-0378">Hydrolase</keyword>
<dbReference type="Pfam" id="PF13650">
    <property type="entry name" value="Asp_protease_2"/>
    <property type="match status" value="1"/>
</dbReference>
<dbReference type="GO" id="GO:0006508">
    <property type="term" value="P:proteolysis"/>
    <property type="evidence" value="ECO:0007669"/>
    <property type="project" value="UniProtKB-KW"/>
</dbReference>
<dbReference type="EMBL" id="BDDD01000119">
    <property type="protein sequence ID" value="GAV59614.1"/>
    <property type="molecule type" value="Genomic_DNA"/>
</dbReference>
<dbReference type="Proteomes" id="UP000187406">
    <property type="component" value="Unassembled WGS sequence"/>
</dbReference>
<dbReference type="OrthoDB" id="1934635at2759"/>
<dbReference type="AlphaFoldDB" id="A0A1Q3AVE2"/>
<evidence type="ECO:0000313" key="4">
    <source>
        <dbReference type="Proteomes" id="UP000187406"/>
    </source>
</evidence>
<gene>
    <name evidence="3" type="ORF">CFOL_v3_03145</name>
</gene>
<dbReference type="PANTHER" id="PTHR35046:SF26">
    <property type="entry name" value="RNA-DIRECTED DNA POLYMERASE"/>
    <property type="match status" value="1"/>
</dbReference>
<keyword evidence="3" id="KW-0645">Protease</keyword>
<dbReference type="InterPro" id="IPR036875">
    <property type="entry name" value="Znf_CCHC_sf"/>
</dbReference>
<comment type="caution">
    <text evidence="3">The sequence shown here is derived from an EMBL/GenBank/DDBJ whole genome shotgun (WGS) entry which is preliminary data.</text>
</comment>
<feature type="domain" description="CCHC-type" evidence="2">
    <location>
        <begin position="2"/>
        <end position="18"/>
    </location>
</feature>
<keyword evidence="1" id="KW-0863">Zinc-finger</keyword>
<dbReference type="GO" id="GO:0008233">
    <property type="term" value="F:peptidase activity"/>
    <property type="evidence" value="ECO:0007669"/>
    <property type="project" value="UniProtKB-KW"/>
</dbReference>